<gene>
    <name evidence="2" type="primary">CUNH1orf141</name>
</gene>
<dbReference type="Proteomes" id="UP000248483">
    <property type="component" value="Unplaced"/>
</dbReference>
<keyword evidence="1" id="KW-1185">Reference proteome</keyword>
<dbReference type="KEGG" id="dle:111178317"/>
<dbReference type="PANTHER" id="PTHR36873">
    <property type="entry name" value="HYPOTHETICAL GENE SUPPORTED BY BC079057"/>
    <property type="match status" value="1"/>
</dbReference>
<sequence length="432" mass="49703">MAKKILEKLDILDEQAKTLLAIRAKKNCLQSEVKKKISVIPLTFDFQLEFEKDIATSISEAESKITKDRSYGIKKPKRYVSFKNMPEPKKSDFEKSNLRPHFVPTKIKIQEIKSIEPVEEYLKSRSIRSFHYLKDTTEEEHAKPFHELYSQHRQQQCRRTLGSTIFSPVPSIQSNAYKNEKDSIYSTKDNKSIRNDQLNEYSVRKKSLLPLCFEDELKKSNAKIINISPAKTATSYTEENDTNPIIFHETGYVQMLLLTKNRLPPHSMESGNGYPYKRSNIVLERNCEMLKSVARGQSTTPSKPKRTLPTTQKKAIQAVSFEVSRRVVDDKLRKKTSKQTFENVSWNKLYNFSQTFSSLTKKSVGFLDKTVIQEMSAKTGKFEKMFSTVKTMSKLSASPVKYCSKPSKNILKVHKINNVTPLDDLLNLSSKN</sequence>
<accession>A0A2Y9NUG2</accession>
<evidence type="ECO:0000313" key="2">
    <source>
        <dbReference type="RefSeq" id="XP_022436606.1"/>
    </source>
</evidence>
<reference evidence="2" key="1">
    <citation type="submission" date="2025-08" db="UniProtKB">
        <authorList>
            <consortium name="RefSeq"/>
        </authorList>
    </citation>
    <scope>IDENTIFICATION</scope>
    <source>
        <tissue evidence="2">Blood</tissue>
    </source>
</reference>
<dbReference type="CTD" id="101661057"/>
<evidence type="ECO:0000313" key="1">
    <source>
        <dbReference type="Proteomes" id="UP000248483"/>
    </source>
</evidence>
<dbReference type="InterPro" id="IPR027847">
    <property type="entry name" value="DUF4545"/>
</dbReference>
<dbReference type="GeneID" id="111178317"/>
<dbReference type="RefSeq" id="XP_022436606.1">
    <property type="nucleotide sequence ID" value="XM_022580898.1"/>
</dbReference>
<dbReference type="InParanoid" id="A0A2Y9NUG2"/>
<dbReference type="STRING" id="9749.A0A2Y9NUG2"/>
<organism evidence="1 2">
    <name type="scientific">Delphinapterus leucas</name>
    <name type="common">Beluga whale</name>
    <dbReference type="NCBI Taxonomy" id="9749"/>
    <lineage>
        <taxon>Eukaryota</taxon>
        <taxon>Metazoa</taxon>
        <taxon>Chordata</taxon>
        <taxon>Craniata</taxon>
        <taxon>Vertebrata</taxon>
        <taxon>Euteleostomi</taxon>
        <taxon>Mammalia</taxon>
        <taxon>Eutheria</taxon>
        <taxon>Laurasiatheria</taxon>
        <taxon>Artiodactyla</taxon>
        <taxon>Whippomorpha</taxon>
        <taxon>Cetacea</taxon>
        <taxon>Odontoceti</taxon>
        <taxon>Monodontidae</taxon>
        <taxon>Delphinapterus</taxon>
    </lineage>
</organism>
<name>A0A2Y9NUG2_DELLE</name>
<protein>
    <submittedName>
        <fullName evidence="2">Uncharacterized protein C1orf141 homolog</fullName>
    </submittedName>
</protein>
<dbReference type="PANTHER" id="PTHR36873:SF1">
    <property type="entry name" value="HYPOTHETICAL GENE SUPPORTED BY BC079057"/>
    <property type="match status" value="1"/>
</dbReference>
<dbReference type="FunCoup" id="A0A2Y9NUG2">
    <property type="interactions" value="5"/>
</dbReference>
<proteinExistence type="predicted"/>
<dbReference type="AlphaFoldDB" id="A0A2Y9NUG2"/>
<dbReference type="Pfam" id="PF15078">
    <property type="entry name" value="DUF4545"/>
    <property type="match status" value="1"/>
</dbReference>